<protein>
    <submittedName>
        <fullName evidence="2">ROK family protein</fullName>
    </submittedName>
</protein>
<dbReference type="PANTHER" id="PTHR18964:SF165">
    <property type="entry name" value="BETA-GLUCOSIDE KINASE"/>
    <property type="match status" value="1"/>
</dbReference>
<dbReference type="PROSITE" id="PS01125">
    <property type="entry name" value="ROK"/>
    <property type="match status" value="1"/>
</dbReference>
<dbReference type="CDD" id="cd24068">
    <property type="entry name" value="ASKHA_NBD_ROK_FnNanK-like"/>
    <property type="match status" value="1"/>
</dbReference>
<sequence length="303" mass="32066">MYIGAIDIGGTSIKTAISDEYGQLTNAKAYPTEAEKGGAHLMNKIVMICEEMHAAESLSGFAISSAGQVDAETGTIIYANDTIPGYSGMNVCEQITEKFRIPATMDNDVNCTALGEQWLGAAKNVSDFLTVTLGTGIGGALFINGFLYRGFNFSGGEIGHMTLYPGGKPCTCNLAGCYERYASSAALAVAVHQKFGELELPAFFEMIRSGSVEANIVFEKWVDDLTTGLASLVTILNPSMVVIGGGISAQGSLLLEAIQTSLDSKLMPNHKSCLTVTLAEKGNDANLLGAVRHFLNNHSVQND</sequence>
<dbReference type="Proteomes" id="UP001303532">
    <property type="component" value="Chromosome"/>
</dbReference>
<gene>
    <name evidence="2" type="ORF">PGH26_13225</name>
</gene>
<dbReference type="InterPro" id="IPR043129">
    <property type="entry name" value="ATPase_NBD"/>
</dbReference>
<comment type="similarity">
    <text evidence="1">Belongs to the ROK (NagC/XylR) family.</text>
</comment>
<dbReference type="EMBL" id="CP116341">
    <property type="protein sequence ID" value="WOV83827.1"/>
    <property type="molecule type" value="Genomic_DNA"/>
</dbReference>
<evidence type="ECO:0000313" key="2">
    <source>
        <dbReference type="EMBL" id="WOV83827.1"/>
    </source>
</evidence>
<dbReference type="RefSeq" id="WP_323691513.1">
    <property type="nucleotide sequence ID" value="NZ_CP116341.1"/>
</dbReference>
<evidence type="ECO:0000256" key="1">
    <source>
        <dbReference type="ARBA" id="ARBA00006479"/>
    </source>
</evidence>
<evidence type="ECO:0000313" key="3">
    <source>
        <dbReference type="Proteomes" id="UP001303532"/>
    </source>
</evidence>
<name>A0ABZ0KTR7_9BACL</name>
<dbReference type="Gene3D" id="3.30.420.40">
    <property type="match status" value="2"/>
</dbReference>
<keyword evidence="3" id="KW-1185">Reference proteome</keyword>
<organism evidence="2 3">
    <name type="scientific">Sporosarcina jeotgali</name>
    <dbReference type="NCBI Taxonomy" id="3020056"/>
    <lineage>
        <taxon>Bacteria</taxon>
        <taxon>Bacillati</taxon>
        <taxon>Bacillota</taxon>
        <taxon>Bacilli</taxon>
        <taxon>Bacillales</taxon>
        <taxon>Caryophanaceae</taxon>
        <taxon>Sporosarcina</taxon>
    </lineage>
</organism>
<proteinExistence type="inferred from homology"/>
<dbReference type="InterPro" id="IPR000600">
    <property type="entry name" value="ROK"/>
</dbReference>
<dbReference type="InterPro" id="IPR049874">
    <property type="entry name" value="ROK_cs"/>
</dbReference>
<dbReference type="Pfam" id="PF00480">
    <property type="entry name" value="ROK"/>
    <property type="match status" value="1"/>
</dbReference>
<accession>A0ABZ0KTR7</accession>
<reference evidence="2 3" key="1">
    <citation type="submission" date="2023-01" db="EMBL/GenBank/DDBJ databases">
        <title>Sporosarcina sp. nov., isolated from Korean tranditional fermented seafood 'Jeotgal'.</title>
        <authorList>
            <person name="Yang A.-I."/>
        </authorList>
    </citation>
    <scope>NUCLEOTIDE SEQUENCE [LARGE SCALE GENOMIC DNA]</scope>
    <source>
        <strain evidence="2 3">B2O-1</strain>
    </source>
</reference>
<dbReference type="SUPFAM" id="SSF53067">
    <property type="entry name" value="Actin-like ATPase domain"/>
    <property type="match status" value="1"/>
</dbReference>
<dbReference type="PANTHER" id="PTHR18964">
    <property type="entry name" value="ROK (REPRESSOR, ORF, KINASE) FAMILY"/>
    <property type="match status" value="1"/>
</dbReference>